<reference evidence="1" key="1">
    <citation type="submission" date="2023-05" db="EMBL/GenBank/DDBJ databases">
        <authorList>
            <person name="Stuckert A."/>
        </authorList>
    </citation>
    <scope>NUCLEOTIDE SEQUENCE</scope>
</reference>
<evidence type="ECO:0000313" key="2">
    <source>
        <dbReference type="Proteomes" id="UP001162483"/>
    </source>
</evidence>
<proteinExistence type="predicted"/>
<gene>
    <name evidence="1" type="ORF">SPARVUS_LOCUS5653963</name>
</gene>
<keyword evidence="2" id="KW-1185">Reference proteome</keyword>
<dbReference type="Proteomes" id="UP001162483">
    <property type="component" value="Unassembled WGS sequence"/>
</dbReference>
<accession>A0ABN9CSP5</accession>
<evidence type="ECO:0000313" key="1">
    <source>
        <dbReference type="EMBL" id="CAI9562710.1"/>
    </source>
</evidence>
<comment type="caution">
    <text evidence="1">The sequence shown here is derived from an EMBL/GenBank/DDBJ whole genome shotgun (WGS) entry which is preliminary data.</text>
</comment>
<dbReference type="EMBL" id="CATNWA010012015">
    <property type="protein sequence ID" value="CAI9562710.1"/>
    <property type="molecule type" value="Genomic_DNA"/>
</dbReference>
<sequence length="66" mass="7938">MQLFVFIKVPDPFQKTHWADLRCKRHQKTRLKCLNKCIKNPLHAFLQHFHCSLSKKSLPLSKKHTR</sequence>
<protein>
    <submittedName>
        <fullName evidence="1">Uncharacterized protein</fullName>
    </submittedName>
</protein>
<organism evidence="1 2">
    <name type="scientific">Staurois parvus</name>
    <dbReference type="NCBI Taxonomy" id="386267"/>
    <lineage>
        <taxon>Eukaryota</taxon>
        <taxon>Metazoa</taxon>
        <taxon>Chordata</taxon>
        <taxon>Craniata</taxon>
        <taxon>Vertebrata</taxon>
        <taxon>Euteleostomi</taxon>
        <taxon>Amphibia</taxon>
        <taxon>Batrachia</taxon>
        <taxon>Anura</taxon>
        <taxon>Neobatrachia</taxon>
        <taxon>Ranoidea</taxon>
        <taxon>Ranidae</taxon>
        <taxon>Staurois</taxon>
    </lineage>
</organism>
<name>A0ABN9CSP5_9NEOB</name>